<dbReference type="Proteomes" id="UP001338125">
    <property type="component" value="Unassembled WGS sequence"/>
</dbReference>
<dbReference type="PANTHER" id="PTHR43918">
    <property type="entry name" value="ACETYLCHOLINESTERASE"/>
    <property type="match status" value="1"/>
</dbReference>
<keyword evidence="3" id="KW-0732">Signal</keyword>
<dbReference type="InterPro" id="IPR019826">
    <property type="entry name" value="Carboxylesterase_B_AS"/>
</dbReference>
<dbReference type="Pfam" id="PF00135">
    <property type="entry name" value="COesterase"/>
    <property type="match status" value="1"/>
</dbReference>
<dbReference type="Gene3D" id="3.40.50.1820">
    <property type="entry name" value="alpha/beta hydrolase"/>
    <property type="match status" value="1"/>
</dbReference>
<dbReference type="InterPro" id="IPR019819">
    <property type="entry name" value="Carboxylesterase_B_CS"/>
</dbReference>
<dbReference type="SUPFAM" id="SSF53474">
    <property type="entry name" value="alpha/beta-Hydrolases"/>
    <property type="match status" value="1"/>
</dbReference>
<accession>A0ABR0SQ08</accession>
<comment type="caution">
    <text evidence="5">The sequence shown here is derived from an EMBL/GenBank/DDBJ whole genome shotgun (WGS) entry which is preliminary data.</text>
</comment>
<gene>
    <name evidence="5" type="ORF">PT974_07631</name>
</gene>
<evidence type="ECO:0000256" key="1">
    <source>
        <dbReference type="ARBA" id="ARBA00005964"/>
    </source>
</evidence>
<dbReference type="PROSITE" id="PS00941">
    <property type="entry name" value="CARBOXYLESTERASE_B_2"/>
    <property type="match status" value="1"/>
</dbReference>
<feature type="chain" id="PRO_5044997335" description="Carboxylic ester hydrolase" evidence="3">
    <location>
        <begin position="17"/>
        <end position="543"/>
    </location>
</feature>
<dbReference type="EC" id="3.1.1.-" evidence="3"/>
<keyword evidence="6" id="KW-1185">Reference proteome</keyword>
<reference evidence="5 6" key="1">
    <citation type="submission" date="2024-01" db="EMBL/GenBank/DDBJ databases">
        <title>Complete genome of Cladobotryum mycophilum ATHUM6906.</title>
        <authorList>
            <person name="Christinaki A.C."/>
            <person name="Myridakis A.I."/>
            <person name="Kouvelis V.N."/>
        </authorList>
    </citation>
    <scope>NUCLEOTIDE SEQUENCE [LARGE SCALE GENOMIC DNA]</scope>
    <source>
        <strain evidence="5 6">ATHUM6906</strain>
    </source>
</reference>
<name>A0ABR0SQ08_9HYPO</name>
<dbReference type="EMBL" id="JAVFKD010000012">
    <property type="protein sequence ID" value="KAK5994188.1"/>
    <property type="molecule type" value="Genomic_DNA"/>
</dbReference>
<proteinExistence type="inferred from homology"/>
<dbReference type="InterPro" id="IPR050654">
    <property type="entry name" value="AChE-related_enzymes"/>
</dbReference>
<protein>
    <recommendedName>
        <fullName evidence="3">Carboxylic ester hydrolase</fullName>
        <ecNumber evidence="3">3.1.1.-</ecNumber>
    </recommendedName>
</protein>
<comment type="similarity">
    <text evidence="1 3">Belongs to the type-B carboxylesterase/lipase family.</text>
</comment>
<keyword evidence="2 3" id="KW-0378">Hydrolase</keyword>
<dbReference type="InterPro" id="IPR002018">
    <property type="entry name" value="CarbesteraseB"/>
</dbReference>
<evidence type="ECO:0000313" key="6">
    <source>
        <dbReference type="Proteomes" id="UP001338125"/>
    </source>
</evidence>
<feature type="signal peptide" evidence="3">
    <location>
        <begin position="1"/>
        <end position="16"/>
    </location>
</feature>
<dbReference type="PANTHER" id="PTHR43918:SF4">
    <property type="entry name" value="CARBOXYLIC ESTER HYDROLASE"/>
    <property type="match status" value="1"/>
</dbReference>
<sequence>MLRSLPLTCLVATAQALIINLPYNEASLAPVVDLGYAKYRGVGLKAGVDQFLGMRYAEAPLGDLRFRAPQDPTPQDAIQDAIQDATNFGPICVGVGQTVDAGHSEDCLFVNVFKPSTATNDSNLPVWVYIQGGGYSANANQDYNGTEVVKQSGNNIVFVNFNYRVGALGFLASPQVQQDGALNAGLLDQRKLLHWVQTNIKKFGGDPNHVVIHGASAGAGSVAYHLTAYNGKKDNKLFAGAIAESPFWPTQRTVNEMEFQYVQLQLNSGCEDLACLRSLDVAQLLNASNIYPFPNAAADAPKPLWYWLPVIDGDMITDHFYNLFNKNQFIHVPFLVGDDTDEGRSFGYNATTPDQVTSFLKSNYPNLSKKQLKNIKKAYKFKKKPVPQHADYFAAASAAYGDATFTCPGMFMAWSFGRYFNQNQVFSYRYNVQDEQNIAAGLGVPHVFESSAIFGPGNAGGAAASYYTTNAAIVPITMRYFISFVRAFDPNTFKDSAAPIWIPFGSSERMKLQTNNTEMEILPPDVGKKCSLWMRLSYAMGTL</sequence>
<organism evidence="5 6">
    <name type="scientific">Cladobotryum mycophilum</name>
    <dbReference type="NCBI Taxonomy" id="491253"/>
    <lineage>
        <taxon>Eukaryota</taxon>
        <taxon>Fungi</taxon>
        <taxon>Dikarya</taxon>
        <taxon>Ascomycota</taxon>
        <taxon>Pezizomycotina</taxon>
        <taxon>Sordariomycetes</taxon>
        <taxon>Hypocreomycetidae</taxon>
        <taxon>Hypocreales</taxon>
        <taxon>Hypocreaceae</taxon>
        <taxon>Cladobotryum</taxon>
    </lineage>
</organism>
<dbReference type="InterPro" id="IPR029058">
    <property type="entry name" value="AB_hydrolase_fold"/>
</dbReference>
<feature type="domain" description="Carboxylesterase type B" evidence="4">
    <location>
        <begin position="31"/>
        <end position="519"/>
    </location>
</feature>
<evidence type="ECO:0000313" key="5">
    <source>
        <dbReference type="EMBL" id="KAK5994188.1"/>
    </source>
</evidence>
<evidence type="ECO:0000256" key="2">
    <source>
        <dbReference type="ARBA" id="ARBA00022801"/>
    </source>
</evidence>
<evidence type="ECO:0000259" key="4">
    <source>
        <dbReference type="Pfam" id="PF00135"/>
    </source>
</evidence>
<dbReference type="PROSITE" id="PS00122">
    <property type="entry name" value="CARBOXYLESTERASE_B_1"/>
    <property type="match status" value="1"/>
</dbReference>
<evidence type="ECO:0000256" key="3">
    <source>
        <dbReference type="RuleBase" id="RU361235"/>
    </source>
</evidence>